<evidence type="ECO:0000313" key="2">
    <source>
        <dbReference type="EMBL" id="QOP43323.1"/>
    </source>
</evidence>
<protein>
    <submittedName>
        <fullName evidence="2">STAS domain-containing protein</fullName>
    </submittedName>
</protein>
<dbReference type="Proteomes" id="UP000593719">
    <property type="component" value="Chromosome"/>
</dbReference>
<keyword evidence="3" id="KW-1185">Reference proteome</keyword>
<dbReference type="InterPro" id="IPR051932">
    <property type="entry name" value="Bact_StressResp_Reg"/>
</dbReference>
<gene>
    <name evidence="2" type="ORF">FJR45_04915</name>
</gene>
<reference evidence="2 3" key="1">
    <citation type="submission" date="2019-06" db="EMBL/GenBank/DDBJ databases">
        <title>Sulfurimonas gotlandica sp. nov., a chemoautotrophic and psychrotolerant epsilonproteobacterium isolated from a pelagic redoxcline, and an emended description of the genus Sulfurimonas.</title>
        <authorList>
            <person name="Wang S."/>
            <person name="Jiang L."/>
            <person name="Shao Z."/>
        </authorList>
    </citation>
    <scope>NUCLEOTIDE SEQUENCE [LARGE SCALE GENOMIC DNA]</scope>
    <source>
        <strain evidence="2 3">S2-6</strain>
    </source>
</reference>
<accession>A0A7M1B0T3</accession>
<dbReference type="KEGG" id="ssei:FJR45_04915"/>
<dbReference type="InterPro" id="IPR002645">
    <property type="entry name" value="STAS_dom"/>
</dbReference>
<organism evidence="2 3">
    <name type="scientific">Sulfurimonas sediminis</name>
    <dbReference type="NCBI Taxonomy" id="2590020"/>
    <lineage>
        <taxon>Bacteria</taxon>
        <taxon>Pseudomonadati</taxon>
        <taxon>Campylobacterota</taxon>
        <taxon>Epsilonproteobacteria</taxon>
        <taxon>Campylobacterales</taxon>
        <taxon>Sulfurimonadaceae</taxon>
        <taxon>Sulfurimonas</taxon>
    </lineage>
</organism>
<dbReference type="SUPFAM" id="SSF52091">
    <property type="entry name" value="SpoIIaa-like"/>
    <property type="match status" value="1"/>
</dbReference>
<dbReference type="Gene3D" id="3.30.750.24">
    <property type="entry name" value="STAS domain"/>
    <property type="match status" value="1"/>
</dbReference>
<dbReference type="InterPro" id="IPR036513">
    <property type="entry name" value="STAS_dom_sf"/>
</dbReference>
<dbReference type="EMBL" id="CP041235">
    <property type="protein sequence ID" value="QOP43323.1"/>
    <property type="molecule type" value="Genomic_DNA"/>
</dbReference>
<dbReference type="RefSeq" id="WP_193151613.1">
    <property type="nucleotide sequence ID" value="NZ_CP041235.1"/>
</dbReference>
<dbReference type="AlphaFoldDB" id="A0A7M1B0T3"/>
<sequence>MDKKMALSKKQIGLETSMVANKLTDECIYVSLFGLLDSARIEDVSKKITKISESDKIVCVILDLYNVDAIDTAVAGYINRLGNILKLMGIEPIICGIKAELAEKMVKTDIQFSGIQIIRNLQDALLVSFKVTGYKLIKTEK</sequence>
<dbReference type="CDD" id="cd07041">
    <property type="entry name" value="STAS_RsbR_RsbS_like"/>
    <property type="match status" value="1"/>
</dbReference>
<dbReference type="PANTHER" id="PTHR33745">
    <property type="entry name" value="RSBT ANTAGONIST PROTEIN RSBS-RELATED"/>
    <property type="match status" value="1"/>
</dbReference>
<evidence type="ECO:0000313" key="3">
    <source>
        <dbReference type="Proteomes" id="UP000593719"/>
    </source>
</evidence>
<proteinExistence type="predicted"/>
<name>A0A7M1B0T3_9BACT</name>
<evidence type="ECO:0000259" key="1">
    <source>
        <dbReference type="PROSITE" id="PS50801"/>
    </source>
</evidence>
<dbReference type="PROSITE" id="PS50801">
    <property type="entry name" value="STAS"/>
    <property type="match status" value="1"/>
</dbReference>
<dbReference type="Pfam" id="PF01740">
    <property type="entry name" value="STAS"/>
    <property type="match status" value="1"/>
</dbReference>
<feature type="domain" description="STAS" evidence="1">
    <location>
        <begin position="17"/>
        <end position="128"/>
    </location>
</feature>